<feature type="non-terminal residue" evidence="2">
    <location>
        <position position="220"/>
    </location>
</feature>
<organism evidence="2">
    <name type="scientific">Cladocopium goreaui</name>
    <dbReference type="NCBI Taxonomy" id="2562237"/>
    <lineage>
        <taxon>Eukaryota</taxon>
        <taxon>Sar</taxon>
        <taxon>Alveolata</taxon>
        <taxon>Dinophyceae</taxon>
        <taxon>Suessiales</taxon>
        <taxon>Symbiodiniaceae</taxon>
        <taxon>Cladocopium</taxon>
    </lineage>
</organism>
<protein>
    <submittedName>
        <fullName evidence="2">Uncharacterized protein</fullName>
    </submittedName>
</protein>
<evidence type="ECO:0000256" key="1">
    <source>
        <dbReference type="SAM" id="MobiDB-lite"/>
    </source>
</evidence>
<evidence type="ECO:0000313" key="4">
    <source>
        <dbReference type="Proteomes" id="UP001152797"/>
    </source>
</evidence>
<name>A0A9P1G5U8_9DINO</name>
<keyword evidence="4" id="KW-1185">Reference proteome</keyword>
<dbReference type="AlphaFoldDB" id="A0A9P1G5U8"/>
<reference evidence="3" key="2">
    <citation type="submission" date="2024-04" db="EMBL/GenBank/DDBJ databases">
        <authorList>
            <person name="Chen Y."/>
            <person name="Shah S."/>
            <person name="Dougan E. K."/>
            <person name="Thang M."/>
            <person name="Chan C."/>
        </authorList>
    </citation>
    <scope>NUCLEOTIDE SEQUENCE [LARGE SCALE GENOMIC DNA]</scope>
</reference>
<dbReference type="EMBL" id="CAMXCT020002829">
    <property type="protein sequence ID" value="CAL1154091.1"/>
    <property type="molecule type" value="Genomic_DNA"/>
</dbReference>
<feature type="region of interest" description="Disordered" evidence="1">
    <location>
        <begin position="197"/>
        <end position="220"/>
    </location>
</feature>
<accession>A0A9P1G5U8</accession>
<dbReference type="Proteomes" id="UP001152797">
    <property type="component" value="Unassembled WGS sequence"/>
</dbReference>
<comment type="caution">
    <text evidence="2">The sequence shown here is derived from an EMBL/GenBank/DDBJ whole genome shotgun (WGS) entry which is preliminary data.</text>
</comment>
<dbReference type="EMBL" id="CAMXCT010002829">
    <property type="protein sequence ID" value="CAI4000716.1"/>
    <property type="molecule type" value="Genomic_DNA"/>
</dbReference>
<reference evidence="2" key="1">
    <citation type="submission" date="2022-10" db="EMBL/GenBank/DDBJ databases">
        <authorList>
            <person name="Chen Y."/>
            <person name="Dougan E. K."/>
            <person name="Chan C."/>
            <person name="Rhodes N."/>
            <person name="Thang M."/>
        </authorList>
    </citation>
    <scope>NUCLEOTIDE SEQUENCE</scope>
</reference>
<evidence type="ECO:0000313" key="3">
    <source>
        <dbReference type="EMBL" id="CAL1154091.1"/>
    </source>
</evidence>
<proteinExistence type="predicted"/>
<dbReference type="EMBL" id="CAMXCT030002829">
    <property type="protein sequence ID" value="CAL4788028.1"/>
    <property type="molecule type" value="Genomic_DNA"/>
</dbReference>
<gene>
    <name evidence="2" type="ORF">C1SCF055_LOCUS26819</name>
</gene>
<sequence>MRLLEDLWEVSSTAGNESEAHLSMSWWRMRNTDELLAFGEPSWDDFPRPEQEQPAHFEDSMMQSVLGFVILSEREAQARSETSTHQRSASREQRLACGVREDCLRSEGRCTLRKPHNHGLAPQQLDSQDVPPVAQQAPLFGQVDHGDEADDPTAEDELVEAVFSAGLDFQRALCFQSTLEVSFSDDTWCKRKKDLRDRTPWGKWPTNQDDDEDDTWGKWR</sequence>
<evidence type="ECO:0000313" key="2">
    <source>
        <dbReference type="EMBL" id="CAI4000716.1"/>
    </source>
</evidence>